<sequence length="294" mass="32375">MRLRTVATALTGALLGLSTFVLPPATAQAATGGHRTVTVAHRGAPTHAPENTLASIDEAHRRGSRWVENDVQRTKDGQLIVLHDTTLNRTTDVEKVFPDRAPWKVADFTLKEIKKLDAGSWFSAKFTGERVPTLKQYMNAVTHNHQRLLLELKSPELYPGIELQVLSELRHQGWLDRAHVKNRLIVQSFNGDAVKTVHLLRPDIKTGFLGNPTVAELPGYARFCDQINPSYTVTTPEYIRAVHALRGPHGRPMEVYTWTVDNTATAVKLAGSGADGVISNTADTIRAALRESGL</sequence>
<dbReference type="EMBL" id="VKLS01000191">
    <property type="protein sequence ID" value="TSB38857.1"/>
    <property type="molecule type" value="Genomic_DNA"/>
</dbReference>
<accession>A0A553ZBR9</accession>
<evidence type="ECO:0000313" key="4">
    <source>
        <dbReference type="Proteomes" id="UP000320888"/>
    </source>
</evidence>
<dbReference type="Gene3D" id="3.20.20.190">
    <property type="entry name" value="Phosphatidylinositol (PI) phosphodiesterase"/>
    <property type="match status" value="1"/>
</dbReference>
<dbReference type="PROSITE" id="PS51704">
    <property type="entry name" value="GP_PDE"/>
    <property type="match status" value="1"/>
</dbReference>
<reference evidence="3 4" key="1">
    <citation type="submission" date="2019-07" db="EMBL/GenBank/DDBJ databases">
        <title>Draft genome for Streptomyces benahoarensis MZ03-48.</title>
        <authorList>
            <person name="Gonzalez-Pimentel J.L."/>
        </authorList>
    </citation>
    <scope>NUCLEOTIDE SEQUENCE [LARGE SCALE GENOMIC DNA]</scope>
    <source>
        <strain evidence="3 4">MZ03-48</strain>
    </source>
</reference>
<dbReference type="SUPFAM" id="SSF51695">
    <property type="entry name" value="PLC-like phosphodiesterases"/>
    <property type="match status" value="1"/>
</dbReference>
<dbReference type="Pfam" id="PF03009">
    <property type="entry name" value="GDPD"/>
    <property type="match status" value="1"/>
</dbReference>
<dbReference type="GO" id="GO:0008081">
    <property type="term" value="F:phosphoric diester hydrolase activity"/>
    <property type="evidence" value="ECO:0007669"/>
    <property type="project" value="InterPro"/>
</dbReference>
<dbReference type="Proteomes" id="UP000320888">
    <property type="component" value="Unassembled WGS sequence"/>
</dbReference>
<keyword evidence="4" id="KW-1185">Reference proteome</keyword>
<protein>
    <submittedName>
        <fullName evidence="3">Glycerophosphodiester phosphodiesterase</fullName>
    </submittedName>
</protein>
<dbReference type="AlphaFoldDB" id="A0A553ZBR9"/>
<dbReference type="InterPro" id="IPR030395">
    <property type="entry name" value="GP_PDE_dom"/>
</dbReference>
<dbReference type="PANTHER" id="PTHR46211:SF1">
    <property type="entry name" value="GLYCEROPHOSPHODIESTER PHOSPHODIESTERASE, CYTOPLASMIC"/>
    <property type="match status" value="1"/>
</dbReference>
<evidence type="ECO:0000259" key="2">
    <source>
        <dbReference type="PROSITE" id="PS51704"/>
    </source>
</evidence>
<evidence type="ECO:0000313" key="3">
    <source>
        <dbReference type="EMBL" id="TSB38857.1"/>
    </source>
</evidence>
<gene>
    <name evidence="3" type="ORF">FNZ23_16440</name>
</gene>
<proteinExistence type="predicted"/>
<feature type="domain" description="GP-PDE" evidence="2">
    <location>
        <begin position="36"/>
        <end position="289"/>
    </location>
</feature>
<feature type="signal peptide" evidence="1">
    <location>
        <begin position="1"/>
        <end position="29"/>
    </location>
</feature>
<dbReference type="InterPro" id="IPR017946">
    <property type="entry name" value="PLC-like_Pdiesterase_TIM-brl"/>
</dbReference>
<dbReference type="OrthoDB" id="9758957at2"/>
<dbReference type="RefSeq" id="WP_143940255.1">
    <property type="nucleotide sequence ID" value="NZ_VKLS01000191.1"/>
</dbReference>
<dbReference type="GO" id="GO:0006629">
    <property type="term" value="P:lipid metabolic process"/>
    <property type="evidence" value="ECO:0007669"/>
    <property type="project" value="InterPro"/>
</dbReference>
<keyword evidence="1" id="KW-0732">Signal</keyword>
<evidence type="ECO:0000256" key="1">
    <source>
        <dbReference type="SAM" id="SignalP"/>
    </source>
</evidence>
<dbReference type="PANTHER" id="PTHR46211">
    <property type="entry name" value="GLYCEROPHOSPHORYL DIESTER PHOSPHODIESTERASE"/>
    <property type="match status" value="1"/>
</dbReference>
<comment type="caution">
    <text evidence="3">The sequence shown here is derived from an EMBL/GenBank/DDBJ whole genome shotgun (WGS) entry which is preliminary data.</text>
</comment>
<name>A0A553ZBR9_9ACTN</name>
<organism evidence="3 4">
    <name type="scientific">Streptomyces benahoarensis</name>
    <dbReference type="NCBI Taxonomy" id="2595054"/>
    <lineage>
        <taxon>Bacteria</taxon>
        <taxon>Bacillati</taxon>
        <taxon>Actinomycetota</taxon>
        <taxon>Actinomycetes</taxon>
        <taxon>Kitasatosporales</taxon>
        <taxon>Streptomycetaceae</taxon>
        <taxon>Streptomyces</taxon>
    </lineage>
</organism>
<feature type="chain" id="PRO_5021795946" evidence="1">
    <location>
        <begin position="30"/>
        <end position="294"/>
    </location>
</feature>